<dbReference type="SMART" id="SM00360">
    <property type="entry name" value="RRM"/>
    <property type="match status" value="1"/>
</dbReference>
<gene>
    <name evidence="8" type="primary">LOC120065562</name>
</gene>
<feature type="compositionally biased region" description="Acidic residues" evidence="5">
    <location>
        <begin position="249"/>
        <end position="262"/>
    </location>
</feature>
<dbReference type="Pfam" id="PF00076">
    <property type="entry name" value="RRM_1"/>
    <property type="match status" value="1"/>
</dbReference>
<dbReference type="InterPro" id="IPR051186">
    <property type="entry name" value="RRM_HNRPC/RALY_subfam"/>
</dbReference>
<feature type="region of interest" description="Disordered" evidence="5">
    <location>
        <begin position="221"/>
        <end position="270"/>
    </location>
</feature>
<evidence type="ECO:0000313" key="7">
    <source>
        <dbReference type="Proteomes" id="UP000808372"/>
    </source>
</evidence>
<comment type="similarity">
    <text evidence="1">Belongs to the RRM HNRPC family. RALY subfamily.</text>
</comment>
<evidence type="ECO:0000256" key="1">
    <source>
        <dbReference type="ARBA" id="ARBA00008631"/>
    </source>
</evidence>
<organism evidence="7 8">
    <name type="scientific">Salvelinus namaycush</name>
    <name type="common">Lake trout</name>
    <name type="synonym">Salmo namaycush</name>
    <dbReference type="NCBI Taxonomy" id="8040"/>
    <lineage>
        <taxon>Eukaryota</taxon>
        <taxon>Metazoa</taxon>
        <taxon>Chordata</taxon>
        <taxon>Craniata</taxon>
        <taxon>Vertebrata</taxon>
        <taxon>Euteleostomi</taxon>
        <taxon>Actinopterygii</taxon>
        <taxon>Neopterygii</taxon>
        <taxon>Teleostei</taxon>
        <taxon>Protacanthopterygii</taxon>
        <taxon>Salmoniformes</taxon>
        <taxon>Salmonidae</taxon>
        <taxon>Salmoninae</taxon>
        <taxon>Salvelinus</taxon>
    </lineage>
</organism>
<keyword evidence="3" id="KW-0175">Coiled coil</keyword>
<feature type="domain" description="RRM" evidence="6">
    <location>
        <begin position="21"/>
        <end position="92"/>
    </location>
</feature>
<dbReference type="GeneID" id="120065562"/>
<dbReference type="InterPro" id="IPR034502">
    <property type="entry name" value="RALY_RRM"/>
</dbReference>
<evidence type="ECO:0000313" key="8">
    <source>
        <dbReference type="RefSeq" id="XP_038872555.1"/>
    </source>
</evidence>
<dbReference type="KEGG" id="snh:120065562"/>
<dbReference type="PROSITE" id="PS50102">
    <property type="entry name" value="RRM"/>
    <property type="match status" value="1"/>
</dbReference>
<evidence type="ECO:0000256" key="4">
    <source>
        <dbReference type="PROSITE-ProRule" id="PRU00176"/>
    </source>
</evidence>
<dbReference type="Gene3D" id="3.30.70.330">
    <property type="match status" value="1"/>
</dbReference>
<proteinExistence type="inferred from homology"/>
<dbReference type="InterPro" id="IPR035979">
    <property type="entry name" value="RBD_domain_sf"/>
</dbReference>
<name>A0A8U1F9W9_SALNM</name>
<accession>A0A8U1F9W9</accession>
<sequence>MSLKVHTSNVTNKNDPKSINSRVFIGNLNTAAVKKSDVESIFSKYGRVLGCSVHKGYAFVQYASERHARGSVIGENGRVLAGQTLEINMAGEPKPNRPKGLKRSAAGLYSGYDFDNDYYRDEFYDRLFEYRSRVSPVPRIVPVKWPHVAMPLVRQVKYLPAKLLARSSLLPSSTKQKSVKSNELQVIKSELTRIKFNIDALLGRVEQITEDKHFAAELRKAEESSSEVSQDESCSVTEELVDETHNSDVEDGTPDECEDDDMELKAPPTGVCTKGREATATSWEWYAVIDELLGGCHSINTPVIISSSSLGAAVDCSPFQKGPDVEVGEGECQGGMHYGHFRGHDLSSFMHFVCILFIAISGSQPITFPHFSSEQTPSVAQETQAK</sequence>
<protein>
    <submittedName>
        <fullName evidence="8">RNA-binding protein Raly-like</fullName>
    </submittedName>
</protein>
<dbReference type="GO" id="GO:0005634">
    <property type="term" value="C:nucleus"/>
    <property type="evidence" value="ECO:0007669"/>
    <property type="project" value="TreeGrafter"/>
</dbReference>
<dbReference type="InterPro" id="IPR012677">
    <property type="entry name" value="Nucleotide-bd_a/b_plait_sf"/>
</dbReference>
<dbReference type="PANTHER" id="PTHR13968">
    <property type="entry name" value="HETEROGENEOUS NUCLEAR RIBONUCLEOPROTEIN"/>
    <property type="match status" value="1"/>
</dbReference>
<feature type="compositionally biased region" description="Low complexity" evidence="5">
    <location>
        <begin position="226"/>
        <end position="235"/>
    </location>
</feature>
<reference evidence="8" key="1">
    <citation type="submission" date="2025-08" db="UniProtKB">
        <authorList>
            <consortium name="RefSeq"/>
        </authorList>
    </citation>
    <scope>IDENTIFICATION</scope>
    <source>
        <tissue evidence="8">White muscle</tissue>
    </source>
</reference>
<keyword evidence="7" id="KW-1185">Reference proteome</keyword>
<dbReference type="Proteomes" id="UP000808372">
    <property type="component" value="Chromosome 20"/>
</dbReference>
<dbReference type="AlphaFoldDB" id="A0A8U1F9W9"/>
<dbReference type="GO" id="GO:0003723">
    <property type="term" value="F:RNA binding"/>
    <property type="evidence" value="ECO:0007669"/>
    <property type="project" value="UniProtKB-UniRule"/>
</dbReference>
<dbReference type="FunFam" id="3.30.70.330:FF:000019">
    <property type="entry name" value="heterogeneous nuclear ribonucleoproteins C1/C2 isoform X1"/>
    <property type="match status" value="1"/>
</dbReference>
<dbReference type="CDD" id="cd12604">
    <property type="entry name" value="RRM_RALY"/>
    <property type="match status" value="1"/>
</dbReference>
<dbReference type="InterPro" id="IPR000504">
    <property type="entry name" value="RRM_dom"/>
</dbReference>
<evidence type="ECO:0000259" key="6">
    <source>
        <dbReference type="PROSITE" id="PS50102"/>
    </source>
</evidence>
<evidence type="ECO:0000256" key="3">
    <source>
        <dbReference type="ARBA" id="ARBA00023054"/>
    </source>
</evidence>
<dbReference type="SUPFAM" id="SSF54928">
    <property type="entry name" value="RNA-binding domain, RBD"/>
    <property type="match status" value="1"/>
</dbReference>
<dbReference type="RefSeq" id="XP_038872555.1">
    <property type="nucleotide sequence ID" value="XM_039016627.1"/>
</dbReference>
<dbReference type="PANTHER" id="PTHR13968:SF6">
    <property type="entry name" value="RNA-BINDING PROTEIN RALY"/>
    <property type="match status" value="1"/>
</dbReference>
<evidence type="ECO:0000256" key="5">
    <source>
        <dbReference type="SAM" id="MobiDB-lite"/>
    </source>
</evidence>
<keyword evidence="2 4" id="KW-0694">RNA-binding</keyword>
<evidence type="ECO:0000256" key="2">
    <source>
        <dbReference type="ARBA" id="ARBA00022884"/>
    </source>
</evidence>